<gene>
    <name evidence="5" type="ORF">GcM1_237029</name>
</gene>
<reference evidence="5 6" key="1">
    <citation type="journal article" date="2018" name="BMC Genomics">
        <title>Comparative genome analyses reveal sequence features reflecting distinct modes of host-adaptation between dicot and monocot powdery mildew.</title>
        <authorList>
            <person name="Wu Y."/>
            <person name="Ma X."/>
            <person name="Pan Z."/>
            <person name="Kale S.D."/>
            <person name="Song Y."/>
            <person name="King H."/>
            <person name="Zhang Q."/>
            <person name="Presley C."/>
            <person name="Deng X."/>
            <person name="Wei C.I."/>
            <person name="Xiao S."/>
        </authorList>
    </citation>
    <scope>NUCLEOTIDE SEQUENCE [LARGE SCALE GENOMIC DNA]</scope>
    <source>
        <strain evidence="5">UMSG1</strain>
    </source>
</reference>
<evidence type="ECO:0000313" key="6">
    <source>
        <dbReference type="Proteomes" id="UP000285326"/>
    </source>
</evidence>
<evidence type="ECO:0000256" key="1">
    <source>
        <dbReference type="ARBA" id="ARBA00010254"/>
    </source>
</evidence>
<dbReference type="InterPro" id="IPR012340">
    <property type="entry name" value="NA-bd_OB-fold"/>
</dbReference>
<dbReference type="InterPro" id="IPR000266">
    <property type="entry name" value="Ribosomal_uS17"/>
</dbReference>
<organism evidence="5 6">
    <name type="scientific">Golovinomyces cichoracearum</name>
    <dbReference type="NCBI Taxonomy" id="62708"/>
    <lineage>
        <taxon>Eukaryota</taxon>
        <taxon>Fungi</taxon>
        <taxon>Dikarya</taxon>
        <taxon>Ascomycota</taxon>
        <taxon>Pezizomycotina</taxon>
        <taxon>Leotiomycetes</taxon>
        <taxon>Erysiphales</taxon>
        <taxon>Erysiphaceae</taxon>
        <taxon>Golovinomyces</taxon>
    </lineage>
</organism>
<dbReference type="SUPFAM" id="SSF50249">
    <property type="entry name" value="Nucleic acid-binding proteins"/>
    <property type="match status" value="1"/>
</dbReference>
<sequence length="154" mass="17524">MAVRKAVEKAARSIPAVVISAGLMQKTVKVRIGVQQWDSLIKKNFNRSRNVLVHDPNDSLRTGDIISISPGWRISKSVRHIVDKLVAPFGTPAEERPPILTFRERMEQREEKRLWKLEHKKTKRKGLFTPKAPENTDTFDGEGDQENQTGNKTV</sequence>
<dbReference type="GO" id="GO:0005840">
    <property type="term" value="C:ribosome"/>
    <property type="evidence" value="ECO:0007669"/>
    <property type="project" value="UniProtKB-KW"/>
</dbReference>
<dbReference type="AlphaFoldDB" id="A0A420IJV0"/>
<keyword evidence="2 5" id="KW-0689">Ribosomal protein</keyword>
<protein>
    <submittedName>
        <fullName evidence="5">Putative ribosomal protein s17</fullName>
    </submittedName>
</protein>
<feature type="region of interest" description="Disordered" evidence="4">
    <location>
        <begin position="122"/>
        <end position="154"/>
    </location>
</feature>
<evidence type="ECO:0000256" key="4">
    <source>
        <dbReference type="SAM" id="MobiDB-lite"/>
    </source>
</evidence>
<dbReference type="GO" id="GO:0003735">
    <property type="term" value="F:structural constituent of ribosome"/>
    <property type="evidence" value="ECO:0007669"/>
    <property type="project" value="InterPro"/>
</dbReference>
<name>A0A420IJV0_9PEZI</name>
<comment type="caution">
    <text evidence="5">The sequence shown here is derived from an EMBL/GenBank/DDBJ whole genome shotgun (WGS) entry which is preliminary data.</text>
</comment>
<evidence type="ECO:0000256" key="2">
    <source>
        <dbReference type="ARBA" id="ARBA00022980"/>
    </source>
</evidence>
<dbReference type="CDD" id="cd00364">
    <property type="entry name" value="Ribosomal_uS17"/>
    <property type="match status" value="1"/>
</dbReference>
<accession>A0A420IJV0</accession>
<proteinExistence type="inferred from homology"/>
<evidence type="ECO:0000313" key="5">
    <source>
        <dbReference type="EMBL" id="RKF74807.1"/>
    </source>
</evidence>
<keyword evidence="3" id="KW-0687">Ribonucleoprotein</keyword>
<comment type="similarity">
    <text evidence="1">Belongs to the universal ribosomal protein uS17 family.</text>
</comment>
<dbReference type="GO" id="GO:0006412">
    <property type="term" value="P:translation"/>
    <property type="evidence" value="ECO:0007669"/>
    <property type="project" value="InterPro"/>
</dbReference>
<dbReference type="Pfam" id="PF00366">
    <property type="entry name" value="Ribosomal_S17"/>
    <property type="match status" value="1"/>
</dbReference>
<dbReference type="Proteomes" id="UP000285326">
    <property type="component" value="Unassembled WGS sequence"/>
</dbReference>
<dbReference type="Gene3D" id="2.40.50.140">
    <property type="entry name" value="Nucleic acid-binding proteins"/>
    <property type="match status" value="1"/>
</dbReference>
<dbReference type="GO" id="GO:1990904">
    <property type="term" value="C:ribonucleoprotein complex"/>
    <property type="evidence" value="ECO:0007669"/>
    <property type="project" value="UniProtKB-KW"/>
</dbReference>
<dbReference type="EMBL" id="MCBS01023777">
    <property type="protein sequence ID" value="RKF74807.1"/>
    <property type="molecule type" value="Genomic_DNA"/>
</dbReference>
<evidence type="ECO:0000256" key="3">
    <source>
        <dbReference type="ARBA" id="ARBA00023274"/>
    </source>
</evidence>